<dbReference type="InterPro" id="IPR009100">
    <property type="entry name" value="AcylCoA_DH/oxidase_NM_dom_sf"/>
</dbReference>
<name>A0A3B0BXY8_9ACTN</name>
<protein>
    <submittedName>
        <fullName evidence="9">Acyl-CoA oxidase</fullName>
    </submittedName>
</protein>
<keyword evidence="10" id="KW-1185">Reference proteome</keyword>
<dbReference type="Gene3D" id="1.20.140.10">
    <property type="entry name" value="Butyryl-CoA Dehydrogenase, subunit A, domain 3"/>
    <property type="match status" value="2"/>
</dbReference>
<dbReference type="SUPFAM" id="SSF56645">
    <property type="entry name" value="Acyl-CoA dehydrogenase NM domain-like"/>
    <property type="match status" value="1"/>
</dbReference>
<dbReference type="Pfam" id="PF22924">
    <property type="entry name" value="ACOX_C_alpha1"/>
    <property type="match status" value="1"/>
</dbReference>
<comment type="caution">
    <text evidence="9">The sequence shown here is derived from an EMBL/GenBank/DDBJ whole genome shotgun (WGS) entry which is preliminary data.</text>
</comment>
<dbReference type="InterPro" id="IPR036250">
    <property type="entry name" value="AcylCo_DH-like_C"/>
</dbReference>
<evidence type="ECO:0000256" key="1">
    <source>
        <dbReference type="ARBA" id="ARBA00001974"/>
    </source>
</evidence>
<dbReference type="InterPro" id="IPR012258">
    <property type="entry name" value="Acyl-CoA_oxidase"/>
</dbReference>
<evidence type="ECO:0000256" key="6">
    <source>
        <dbReference type="SAM" id="MobiDB-lite"/>
    </source>
</evidence>
<accession>A0A3B0BXY8</accession>
<feature type="domain" description="Acyl-CoA oxidase C-alpha1" evidence="8">
    <location>
        <begin position="298"/>
        <end position="450"/>
    </location>
</feature>
<dbReference type="InterPro" id="IPR002655">
    <property type="entry name" value="Acyl-CoA_oxidase_C"/>
</dbReference>
<dbReference type="GO" id="GO:0005504">
    <property type="term" value="F:fatty acid binding"/>
    <property type="evidence" value="ECO:0007669"/>
    <property type="project" value="TreeGrafter"/>
</dbReference>
<feature type="region of interest" description="Disordered" evidence="6">
    <location>
        <begin position="453"/>
        <end position="475"/>
    </location>
</feature>
<dbReference type="GO" id="GO:0033540">
    <property type="term" value="P:fatty acid beta-oxidation using acyl-CoA oxidase"/>
    <property type="evidence" value="ECO:0007669"/>
    <property type="project" value="TreeGrafter"/>
</dbReference>
<evidence type="ECO:0000256" key="4">
    <source>
        <dbReference type="ARBA" id="ARBA00022827"/>
    </source>
</evidence>
<dbReference type="PANTHER" id="PTHR10909">
    <property type="entry name" value="ELECTRON TRANSPORT OXIDOREDUCTASE"/>
    <property type="match status" value="1"/>
</dbReference>
<organism evidence="9 10">
    <name type="scientific">Streptomyces klenkii</name>
    <dbReference type="NCBI Taxonomy" id="1420899"/>
    <lineage>
        <taxon>Bacteria</taxon>
        <taxon>Bacillati</taxon>
        <taxon>Actinomycetota</taxon>
        <taxon>Actinomycetes</taxon>
        <taxon>Kitasatosporales</taxon>
        <taxon>Streptomycetaceae</taxon>
        <taxon>Streptomyces</taxon>
    </lineage>
</organism>
<dbReference type="Proteomes" id="UP000270343">
    <property type="component" value="Unassembled WGS sequence"/>
</dbReference>
<keyword evidence="5" id="KW-0560">Oxidoreductase</keyword>
<comment type="cofactor">
    <cofactor evidence="1">
        <name>FAD</name>
        <dbReference type="ChEBI" id="CHEBI:57692"/>
    </cofactor>
</comment>
<dbReference type="Gene3D" id="2.40.110.10">
    <property type="entry name" value="Butyryl-CoA Dehydrogenase, subunit A, domain 2"/>
    <property type="match status" value="1"/>
</dbReference>
<sequence>MTTHPPLPLRRVLMTSHTRPAPAAGPLDRLLHGDCPPDFLDALHRALARHGFQVATDPGEREEYLDGRLRTLHRALPPAHLLLRDTDRLAAVVAWTAVADPRLCMSVITHTVLCLGSVVRLGADDPSVRSAVEALTSADARGSYLVTEAGRANSHLATRTEAVFDPRDRCFVLSTPDSAAAKFGAVPAGRGRRLAVVLARTIAGERDHGVFPFLADLAGTEGTLPGVDFSPPLELSSLPLTFRLVSFHGVRVPYAAWLRDGATVDAGGTLHDPLGSPEARLRRSLCVGQELWGALPSAAAATARQATVLALRHARARLTQGHLAPGAPLFAYRSQQRALLGALADAFALTCAAARARELLGTASEAGEGNGSRSPGTAFAPWPAVSLPLSAYKAYTVRAAEHVVTECRRRSGWPGLLDVNRLPGYQGFHQAFEPAGGDSRLILYDIGRSLADADPSAPRPARTTDPADPSWWPSVLGDHEDTLARQLRRARDHRARRQHDDFAVWNPLLDAAGELGETYAARLAAEDVHRALEHLAPGTDPPLREALEALGVLSGVRAALRRAGSLLTARTLRPRDLAPLPGLVDSLCDRVLPQLPALEARFGFPDDIAGAP</sequence>
<dbReference type="GO" id="GO:0055088">
    <property type="term" value="P:lipid homeostasis"/>
    <property type="evidence" value="ECO:0007669"/>
    <property type="project" value="TreeGrafter"/>
</dbReference>
<dbReference type="InterPro" id="IPR055060">
    <property type="entry name" value="ACOX_C_alpha1"/>
</dbReference>
<dbReference type="Pfam" id="PF01756">
    <property type="entry name" value="ACOX"/>
    <property type="match status" value="1"/>
</dbReference>
<dbReference type="SUPFAM" id="SSF47203">
    <property type="entry name" value="Acyl-CoA dehydrogenase C-terminal domain-like"/>
    <property type="match status" value="2"/>
</dbReference>
<evidence type="ECO:0000259" key="7">
    <source>
        <dbReference type="Pfam" id="PF01756"/>
    </source>
</evidence>
<evidence type="ECO:0000313" key="10">
    <source>
        <dbReference type="Proteomes" id="UP000270343"/>
    </source>
</evidence>
<dbReference type="InterPro" id="IPR046373">
    <property type="entry name" value="Acyl-CoA_Oxase/DH_mid-dom_sf"/>
</dbReference>
<gene>
    <name evidence="9" type="ORF">D7231_03250</name>
</gene>
<dbReference type="AlphaFoldDB" id="A0A3B0BXY8"/>
<comment type="similarity">
    <text evidence="2">Belongs to the acyl-CoA oxidase family.</text>
</comment>
<evidence type="ECO:0000256" key="5">
    <source>
        <dbReference type="ARBA" id="ARBA00023002"/>
    </source>
</evidence>
<dbReference type="GO" id="GO:0071949">
    <property type="term" value="F:FAD binding"/>
    <property type="evidence" value="ECO:0007669"/>
    <property type="project" value="InterPro"/>
</dbReference>
<proteinExistence type="inferred from homology"/>
<feature type="domain" description="Acyl-CoA oxidase C-terminal" evidence="7">
    <location>
        <begin position="483"/>
        <end position="608"/>
    </location>
</feature>
<dbReference type="GO" id="GO:0003997">
    <property type="term" value="F:acyl-CoA oxidase activity"/>
    <property type="evidence" value="ECO:0007669"/>
    <property type="project" value="InterPro"/>
</dbReference>
<keyword evidence="3" id="KW-0285">Flavoprotein</keyword>
<evidence type="ECO:0000313" key="9">
    <source>
        <dbReference type="EMBL" id="RKN77720.1"/>
    </source>
</evidence>
<evidence type="ECO:0000256" key="2">
    <source>
        <dbReference type="ARBA" id="ARBA00006288"/>
    </source>
</evidence>
<dbReference type="PANTHER" id="PTHR10909:SF382">
    <property type="entry name" value="ACYL-COENZYME A OXIDASE"/>
    <property type="match status" value="1"/>
</dbReference>
<evidence type="ECO:0000259" key="8">
    <source>
        <dbReference type="Pfam" id="PF22924"/>
    </source>
</evidence>
<evidence type="ECO:0000256" key="3">
    <source>
        <dbReference type="ARBA" id="ARBA00022630"/>
    </source>
</evidence>
<keyword evidence="4" id="KW-0274">FAD</keyword>
<reference evidence="9 10" key="1">
    <citation type="journal article" date="2015" name="Antonie Van Leeuwenhoek">
        <title>Streptomyces klenkii sp. nov., isolated from deep marine sediment.</title>
        <authorList>
            <person name="Veyisoglu A."/>
            <person name="Sahin N."/>
        </authorList>
    </citation>
    <scope>NUCLEOTIDE SEQUENCE [LARGE SCALE GENOMIC DNA]</scope>
    <source>
        <strain evidence="9 10">KCTC 29202</strain>
    </source>
</reference>
<dbReference type="EMBL" id="RBAM01000001">
    <property type="protein sequence ID" value="RKN77720.1"/>
    <property type="molecule type" value="Genomic_DNA"/>
</dbReference>